<dbReference type="InterPro" id="IPR036322">
    <property type="entry name" value="WD40_repeat_dom_sf"/>
</dbReference>
<dbReference type="GO" id="GO:0000922">
    <property type="term" value="C:spindle pole"/>
    <property type="evidence" value="ECO:0007669"/>
    <property type="project" value="UniProtKB-SubCell"/>
</dbReference>
<evidence type="ECO:0000256" key="11">
    <source>
        <dbReference type="ARBA" id="ARBA00041547"/>
    </source>
</evidence>
<dbReference type="FunFam" id="2.130.10.10:FF:000258">
    <property type="entry name" value="WD repeat-containing protein 92"/>
    <property type="match status" value="1"/>
</dbReference>
<evidence type="ECO:0000313" key="13">
    <source>
        <dbReference type="Ensembl" id="ENSCINP00000035768.1"/>
    </source>
</evidence>
<dbReference type="InterPro" id="IPR015943">
    <property type="entry name" value="WD40/YVTN_repeat-like_dom_sf"/>
</dbReference>
<dbReference type="InParanoid" id="H2Y1I4"/>
<evidence type="ECO:0000256" key="4">
    <source>
        <dbReference type="ARBA" id="ARBA00022574"/>
    </source>
</evidence>
<accession>H2Y1I4</accession>
<dbReference type="Ensembl" id="ENSCINT00000036239.1">
    <property type="protein sequence ID" value="ENSCINP00000035768.1"/>
    <property type="gene ID" value="ENSCING00000021737.1"/>
</dbReference>
<dbReference type="SMART" id="SM00320">
    <property type="entry name" value="WD40"/>
    <property type="match status" value="5"/>
</dbReference>
<dbReference type="GO" id="GO:0006915">
    <property type="term" value="P:apoptotic process"/>
    <property type="evidence" value="ECO:0007669"/>
    <property type="project" value="UniProtKB-KW"/>
</dbReference>
<dbReference type="Pfam" id="PF00400">
    <property type="entry name" value="WD40"/>
    <property type="match status" value="1"/>
</dbReference>
<keyword evidence="4 12" id="KW-0853">WD repeat</keyword>
<evidence type="ECO:0000256" key="8">
    <source>
        <dbReference type="ARBA" id="ARBA00031875"/>
    </source>
</evidence>
<dbReference type="SUPFAM" id="SSF50978">
    <property type="entry name" value="WD40 repeat-like"/>
    <property type="match status" value="1"/>
</dbReference>
<keyword evidence="14" id="KW-1185">Reference proteome</keyword>
<evidence type="ECO:0000256" key="3">
    <source>
        <dbReference type="ARBA" id="ARBA00022490"/>
    </source>
</evidence>
<dbReference type="PROSITE" id="PS50082">
    <property type="entry name" value="WD_REPEATS_2"/>
    <property type="match status" value="1"/>
</dbReference>
<dbReference type="InterPro" id="IPR019775">
    <property type="entry name" value="WD40_repeat_CS"/>
</dbReference>
<comment type="similarity">
    <text evidence="2">Belongs to the WD repeat rae1 family.</text>
</comment>
<evidence type="ECO:0000256" key="5">
    <source>
        <dbReference type="ARBA" id="ARBA00022703"/>
    </source>
</evidence>
<protein>
    <recommendedName>
        <fullName evidence="10">Dynein axonemal assembly factor 10</fullName>
    </recommendedName>
    <alternativeName>
        <fullName evidence="7">Rae1 protein homolog</fullName>
    </alternativeName>
    <alternativeName>
        <fullName evidence="11">WD repeat-containing protein 92</fullName>
    </alternativeName>
    <alternativeName>
        <fullName evidence="8">mRNA-associated protein mrnp 41</fullName>
    </alternativeName>
</protein>
<comment type="subcellular location">
    <subcellularLocation>
        <location evidence="1">Cytoplasm</location>
        <location evidence="1">Cytoskeleton</location>
        <location evidence="1">Spindle pole</location>
    </subcellularLocation>
</comment>
<evidence type="ECO:0000313" key="14">
    <source>
        <dbReference type="Proteomes" id="UP000008144"/>
    </source>
</evidence>
<organism evidence="13 14">
    <name type="scientific">Ciona intestinalis</name>
    <name type="common">Transparent sea squirt</name>
    <name type="synonym">Ascidia intestinalis</name>
    <dbReference type="NCBI Taxonomy" id="7719"/>
    <lineage>
        <taxon>Eukaryota</taxon>
        <taxon>Metazoa</taxon>
        <taxon>Chordata</taxon>
        <taxon>Tunicata</taxon>
        <taxon>Ascidiacea</taxon>
        <taxon>Phlebobranchia</taxon>
        <taxon>Cionidae</taxon>
        <taxon>Ciona</taxon>
    </lineage>
</organism>
<reference evidence="13" key="3">
    <citation type="submission" date="2025-09" db="UniProtKB">
        <authorList>
            <consortium name="Ensembl"/>
        </authorList>
    </citation>
    <scope>IDENTIFICATION</scope>
</reference>
<keyword evidence="6" id="KW-0677">Repeat</keyword>
<dbReference type="Gene3D" id="2.130.10.10">
    <property type="entry name" value="YVTN repeat-like/Quinoprotein amine dehydrogenase"/>
    <property type="match status" value="1"/>
</dbReference>
<dbReference type="OMA" id="CLWKYNY"/>
<reference evidence="14" key="1">
    <citation type="journal article" date="2002" name="Science">
        <title>The draft genome of Ciona intestinalis: insights into chordate and vertebrate origins.</title>
        <authorList>
            <person name="Dehal P."/>
            <person name="Satou Y."/>
            <person name="Campbell R.K."/>
            <person name="Chapman J."/>
            <person name="Degnan B."/>
            <person name="De Tomaso A."/>
            <person name="Davidson B."/>
            <person name="Di Gregorio A."/>
            <person name="Gelpke M."/>
            <person name="Goodstein D.M."/>
            <person name="Harafuji N."/>
            <person name="Hastings K.E."/>
            <person name="Ho I."/>
            <person name="Hotta K."/>
            <person name="Huang W."/>
            <person name="Kawashima T."/>
            <person name="Lemaire P."/>
            <person name="Martinez D."/>
            <person name="Meinertzhagen I.A."/>
            <person name="Necula S."/>
            <person name="Nonaka M."/>
            <person name="Putnam N."/>
            <person name="Rash S."/>
            <person name="Saiga H."/>
            <person name="Satake M."/>
            <person name="Terry A."/>
            <person name="Yamada L."/>
            <person name="Wang H.G."/>
            <person name="Awazu S."/>
            <person name="Azumi K."/>
            <person name="Boore J."/>
            <person name="Branno M."/>
            <person name="Chin-Bow S."/>
            <person name="DeSantis R."/>
            <person name="Doyle S."/>
            <person name="Francino P."/>
            <person name="Keys D.N."/>
            <person name="Haga S."/>
            <person name="Hayashi H."/>
            <person name="Hino K."/>
            <person name="Imai K.S."/>
            <person name="Inaba K."/>
            <person name="Kano S."/>
            <person name="Kobayashi K."/>
            <person name="Kobayashi M."/>
            <person name="Lee B.I."/>
            <person name="Makabe K.W."/>
            <person name="Manohar C."/>
            <person name="Matassi G."/>
            <person name="Medina M."/>
            <person name="Mochizuki Y."/>
            <person name="Mount S."/>
            <person name="Morishita T."/>
            <person name="Miura S."/>
            <person name="Nakayama A."/>
            <person name="Nishizaka S."/>
            <person name="Nomoto H."/>
            <person name="Ohta F."/>
            <person name="Oishi K."/>
            <person name="Rigoutsos I."/>
            <person name="Sano M."/>
            <person name="Sasaki A."/>
            <person name="Sasakura Y."/>
            <person name="Shoguchi E."/>
            <person name="Shin-i T."/>
            <person name="Spagnuolo A."/>
            <person name="Stainier D."/>
            <person name="Suzuki M.M."/>
            <person name="Tassy O."/>
            <person name="Takatori N."/>
            <person name="Tokuoka M."/>
            <person name="Yagi K."/>
            <person name="Yoshizaki F."/>
            <person name="Wada S."/>
            <person name="Zhang C."/>
            <person name="Hyatt P.D."/>
            <person name="Larimer F."/>
            <person name="Detter C."/>
            <person name="Doggett N."/>
            <person name="Glavina T."/>
            <person name="Hawkins T."/>
            <person name="Richardson P."/>
            <person name="Lucas S."/>
            <person name="Kohara Y."/>
            <person name="Levine M."/>
            <person name="Satoh N."/>
            <person name="Rokhsar D.S."/>
        </authorList>
    </citation>
    <scope>NUCLEOTIDE SEQUENCE [LARGE SCALE GENOMIC DNA]</scope>
</reference>
<evidence type="ECO:0000256" key="6">
    <source>
        <dbReference type="ARBA" id="ARBA00022737"/>
    </source>
</evidence>
<evidence type="ECO:0000256" key="1">
    <source>
        <dbReference type="ARBA" id="ARBA00004647"/>
    </source>
</evidence>
<dbReference type="AlphaFoldDB" id="H2Y1I4"/>
<name>H2Y1I4_CIOIN</name>
<dbReference type="PROSITE" id="PS00678">
    <property type="entry name" value="WD_REPEATS_1"/>
    <property type="match status" value="1"/>
</dbReference>
<evidence type="ECO:0000256" key="2">
    <source>
        <dbReference type="ARBA" id="ARBA00007830"/>
    </source>
</evidence>
<dbReference type="FunCoup" id="H2Y1I4">
    <property type="interactions" value="182"/>
</dbReference>
<dbReference type="STRING" id="7719.ENSCINP00000035768"/>
<feature type="repeat" description="WD" evidence="12">
    <location>
        <begin position="132"/>
        <end position="154"/>
    </location>
</feature>
<evidence type="ECO:0000256" key="12">
    <source>
        <dbReference type="PROSITE-ProRule" id="PRU00221"/>
    </source>
</evidence>
<dbReference type="HOGENOM" id="CLU_062543_0_0_1"/>
<evidence type="ECO:0000256" key="10">
    <source>
        <dbReference type="ARBA" id="ARBA00039643"/>
    </source>
</evidence>
<dbReference type="InterPro" id="IPR001680">
    <property type="entry name" value="WD40_rpt"/>
</dbReference>
<dbReference type="GO" id="GO:0043130">
    <property type="term" value="F:ubiquitin binding"/>
    <property type="evidence" value="ECO:0000318"/>
    <property type="project" value="GO_Central"/>
</dbReference>
<comment type="function">
    <text evidence="9">Key assembly factor specifically required for the stability of axonemal dynein heavy chains in cytoplasm.</text>
</comment>
<reference evidence="13" key="2">
    <citation type="submission" date="2025-08" db="UniProtKB">
        <authorList>
            <consortium name="Ensembl"/>
        </authorList>
    </citation>
    <scope>IDENTIFICATION</scope>
</reference>
<evidence type="ECO:0000256" key="7">
    <source>
        <dbReference type="ARBA" id="ARBA00030954"/>
    </source>
</evidence>
<dbReference type="Proteomes" id="UP000008144">
    <property type="component" value="Unassembled WGS sequence"/>
</dbReference>
<dbReference type="PANTHER" id="PTHR10971">
    <property type="entry name" value="MRNA EXPORT FACTOR AND BUB3"/>
    <property type="match status" value="1"/>
</dbReference>
<keyword evidence="3" id="KW-0963">Cytoplasm</keyword>
<dbReference type="GeneTree" id="ENSGT00950000183091"/>
<sequence length="356" mass="39413">QPVKMDKPQIITHLEKGMNHTLYDCKWIPRSARFVTLGSHPRGTGAINVFEINQRELQLVKECETPTSFKCGTFAASSLQARNLATGDFKGKLSVWDLENMKSTFDVDAHSEIINAIDGVGGLGIGEGAPELVTGSRDGAVKVWDVRQKDAPVACMVPEEGEGKRDCWSVAFGDAYNSEERCVCAGYDNGDVKMFDLRTMSLKWETNVKNGVCCVEFDRKDIPKNKLVVSSLEGKFKVFDVRTQHPKSGFASLSENAHKSTVWLVRHLPQNRDLFMTTGGSGSLSLWKYEYPPKRVKEEDGVSKGVIGSLQYLQNSTISTQPVCGLDWSPDKLGLCVTVSFDQALRVLIVTKLNRV</sequence>
<keyword evidence="5" id="KW-0053">Apoptosis</keyword>
<proteinExistence type="inferred from homology"/>
<evidence type="ECO:0000256" key="9">
    <source>
        <dbReference type="ARBA" id="ARBA00037430"/>
    </source>
</evidence>